<proteinExistence type="predicted"/>
<evidence type="ECO:0000313" key="2">
    <source>
        <dbReference type="EMBL" id="AQS84850.1"/>
    </source>
</evidence>
<dbReference type="Pfam" id="PF12796">
    <property type="entry name" value="Ank_2"/>
    <property type="match status" value="1"/>
</dbReference>
<dbReference type="AlphaFoldDB" id="A0A1U9KGD5"/>
<reference evidence="2 3" key="1">
    <citation type="submission" date="2016-03" db="EMBL/GenBank/DDBJ databases">
        <title>Acetic acid bacteria sequencing.</title>
        <authorList>
            <person name="Brandt J."/>
            <person name="Jakob F."/>
            <person name="Vogel R.F."/>
        </authorList>
    </citation>
    <scope>NUCLEOTIDE SEQUENCE [LARGE SCALE GENOMIC DNA]</scope>
    <source>
        <strain evidence="2 3">TMW2.1153</strain>
    </source>
</reference>
<dbReference type="Gene3D" id="1.25.40.20">
    <property type="entry name" value="Ankyrin repeat-containing domain"/>
    <property type="match status" value="1"/>
</dbReference>
<dbReference type="KEGG" id="aace:A0U92_08735"/>
<dbReference type="SUPFAM" id="SSF48403">
    <property type="entry name" value="Ankyrin repeat"/>
    <property type="match status" value="1"/>
</dbReference>
<sequence length="124" mass="13797">MYGAVMESDIDAVRLLAEKHQNLDERNPDDNSTPMIAAAATDQWPVVEILIDHGANIWAHSEFGDTAASYILDSRILKGSKEDQARMRVIEKLKAQGYPFPSPDPDEILILDKDGKWPPPGAKR</sequence>
<dbReference type="InterPro" id="IPR002110">
    <property type="entry name" value="Ankyrin_rpt"/>
</dbReference>
<dbReference type="Proteomes" id="UP000188937">
    <property type="component" value="Chromosome"/>
</dbReference>
<dbReference type="PROSITE" id="PS50297">
    <property type="entry name" value="ANK_REP_REGION"/>
    <property type="match status" value="1"/>
</dbReference>
<dbReference type="PROSITE" id="PS50088">
    <property type="entry name" value="ANK_REPEAT"/>
    <property type="match status" value="1"/>
</dbReference>
<name>A0A1U9KGD5_ACEAC</name>
<protein>
    <submittedName>
        <fullName evidence="2">Uncharacterized protein</fullName>
    </submittedName>
</protein>
<keyword evidence="1" id="KW-0040">ANK repeat</keyword>
<dbReference type="InterPro" id="IPR036770">
    <property type="entry name" value="Ankyrin_rpt-contain_sf"/>
</dbReference>
<evidence type="ECO:0000313" key="3">
    <source>
        <dbReference type="Proteomes" id="UP000188937"/>
    </source>
</evidence>
<evidence type="ECO:0000256" key="1">
    <source>
        <dbReference type="PROSITE-ProRule" id="PRU00023"/>
    </source>
</evidence>
<keyword evidence="3" id="KW-1185">Reference proteome</keyword>
<feature type="repeat" description="ANK" evidence="1">
    <location>
        <begin position="30"/>
        <end position="62"/>
    </location>
</feature>
<accession>A0A1U9KGD5</accession>
<gene>
    <name evidence="2" type="ORF">A0U92_08735</name>
</gene>
<dbReference type="STRING" id="435.A0U92_08735"/>
<dbReference type="EMBL" id="CP014692">
    <property type="protein sequence ID" value="AQS84850.1"/>
    <property type="molecule type" value="Genomic_DNA"/>
</dbReference>
<organism evidence="2 3">
    <name type="scientific">Acetobacter aceti</name>
    <dbReference type="NCBI Taxonomy" id="435"/>
    <lineage>
        <taxon>Bacteria</taxon>
        <taxon>Pseudomonadati</taxon>
        <taxon>Pseudomonadota</taxon>
        <taxon>Alphaproteobacteria</taxon>
        <taxon>Acetobacterales</taxon>
        <taxon>Acetobacteraceae</taxon>
        <taxon>Acetobacter</taxon>
        <taxon>Acetobacter subgen. Acetobacter</taxon>
    </lineage>
</organism>